<evidence type="ECO:0000313" key="2">
    <source>
        <dbReference type="Proteomes" id="UP000257144"/>
    </source>
</evidence>
<gene>
    <name evidence="1" type="ORF">DRW41_05670</name>
</gene>
<sequence length="388" mass="45836">MLRLVNWTIETKSLLFYEGGVDTPYEEERLYHTRFFPNRTRFIYGEIELSYSLLTNNRLVQLEYVYYSPDGTIFDQNTMDIELPAGTDSYSHSFRNGILKYTPWLPGEYKVAVFYDGNEIAVNSFEMIRRVDSAFNEMTVDSFLLFESDLEELPKPIERLYLSKFMQVQTRAIYCEVYVSYPKLRKDTHAIIDQIYYDPDGNEFGRNQLEFIAEKETTCLTFEMGLGYDTGGRWLCGLYRIELFLNGSYLGEKEFEIITLNVALLPALIFDSLKFFQSGYVIDENEKRVYQTKFSKETTCYVYWELSFSFPLIHKKRKIEVEFVYLKQDQTVFGYDKSPFYLERGWENACLFNSWGFFDPGRWETGIYTAIITINGKKFCEAQFEIVE</sequence>
<dbReference type="EMBL" id="QNQT01000002">
    <property type="protein sequence ID" value="RDU37336.1"/>
    <property type="molecule type" value="Genomic_DNA"/>
</dbReference>
<comment type="caution">
    <text evidence="1">The sequence shown here is derived from an EMBL/GenBank/DDBJ whole genome shotgun (WGS) entry which is preliminary data.</text>
</comment>
<protein>
    <submittedName>
        <fullName evidence="1">Uncharacterized protein</fullName>
    </submittedName>
</protein>
<evidence type="ECO:0000313" key="1">
    <source>
        <dbReference type="EMBL" id="RDU37336.1"/>
    </source>
</evidence>
<dbReference type="Proteomes" id="UP000257144">
    <property type="component" value="Unassembled WGS sequence"/>
</dbReference>
<dbReference type="RefSeq" id="WP_115451010.1">
    <property type="nucleotide sequence ID" value="NZ_QNQT01000002.1"/>
</dbReference>
<organism evidence="1 2">
    <name type="scientific">Neobacillus piezotolerans</name>
    <dbReference type="NCBI Taxonomy" id="2259171"/>
    <lineage>
        <taxon>Bacteria</taxon>
        <taxon>Bacillati</taxon>
        <taxon>Bacillota</taxon>
        <taxon>Bacilli</taxon>
        <taxon>Bacillales</taxon>
        <taxon>Bacillaceae</taxon>
        <taxon>Neobacillus</taxon>
    </lineage>
</organism>
<dbReference type="AlphaFoldDB" id="A0A3D8GTE9"/>
<name>A0A3D8GTE9_9BACI</name>
<dbReference type="OrthoDB" id="2777144at2"/>
<keyword evidence="2" id="KW-1185">Reference proteome</keyword>
<accession>A0A3D8GTE9</accession>
<reference evidence="1 2" key="1">
    <citation type="submission" date="2018-07" db="EMBL/GenBank/DDBJ databases">
        <title>Bacillus sp. YLB-04 draft genome sequence.</title>
        <authorList>
            <person name="Yu L."/>
            <person name="Tang X."/>
        </authorList>
    </citation>
    <scope>NUCLEOTIDE SEQUENCE [LARGE SCALE GENOMIC DNA]</scope>
    <source>
        <strain evidence="1 2">YLB-04</strain>
    </source>
</reference>
<proteinExistence type="predicted"/>